<keyword evidence="3" id="KW-1185">Reference proteome</keyword>
<reference evidence="2 3" key="1">
    <citation type="journal article" date="2019" name="Sci. Data">
        <title>Hybrid genome assembly and annotation of Danionella translucida.</title>
        <authorList>
            <person name="Kadobianskyi M."/>
            <person name="Schulze L."/>
            <person name="Schuelke M."/>
            <person name="Judkewitz B."/>
        </authorList>
    </citation>
    <scope>NUCLEOTIDE SEQUENCE [LARGE SCALE GENOMIC DNA]</scope>
    <source>
        <strain evidence="2 3">Bolton</strain>
    </source>
</reference>
<dbReference type="EMBL" id="SRMA01025231">
    <property type="protein sequence ID" value="TRY97375.1"/>
    <property type="molecule type" value="Genomic_DNA"/>
</dbReference>
<dbReference type="OrthoDB" id="8933312at2759"/>
<feature type="signal peptide" evidence="1">
    <location>
        <begin position="1"/>
        <end position="19"/>
    </location>
</feature>
<dbReference type="Proteomes" id="UP000316079">
    <property type="component" value="Unassembled WGS sequence"/>
</dbReference>
<dbReference type="InterPro" id="IPR013783">
    <property type="entry name" value="Ig-like_fold"/>
</dbReference>
<protein>
    <recommendedName>
        <fullName evidence="4">Immunoglobulin subtype domain-containing protein</fullName>
    </recommendedName>
</protein>
<organism evidence="2 3">
    <name type="scientific">Danionella cerebrum</name>
    <dbReference type="NCBI Taxonomy" id="2873325"/>
    <lineage>
        <taxon>Eukaryota</taxon>
        <taxon>Metazoa</taxon>
        <taxon>Chordata</taxon>
        <taxon>Craniata</taxon>
        <taxon>Vertebrata</taxon>
        <taxon>Euteleostomi</taxon>
        <taxon>Actinopterygii</taxon>
        <taxon>Neopterygii</taxon>
        <taxon>Teleostei</taxon>
        <taxon>Ostariophysi</taxon>
        <taxon>Cypriniformes</taxon>
        <taxon>Danionidae</taxon>
        <taxon>Danioninae</taxon>
        <taxon>Danionella</taxon>
    </lineage>
</organism>
<dbReference type="Gene3D" id="2.60.40.10">
    <property type="entry name" value="Immunoglobulins"/>
    <property type="match status" value="1"/>
</dbReference>
<evidence type="ECO:0000313" key="2">
    <source>
        <dbReference type="EMBL" id="TRY97375.1"/>
    </source>
</evidence>
<proteinExistence type="predicted"/>
<feature type="chain" id="PRO_5021799629" description="Immunoglobulin subtype domain-containing protein" evidence="1">
    <location>
        <begin position="20"/>
        <end position="255"/>
    </location>
</feature>
<dbReference type="AlphaFoldDB" id="A0A553R5D0"/>
<accession>A0A553R5D0</accession>
<sequence>MFCLLLLMLLLLCVRGAFQTDPVLLFVCGRRGGNVTLPCQSELREITALSFERTSGNIPLCETEEGCSGRARKRGTCDVLITDLIFSDAGRYSALIYHRDDESELQRVMRTYHLQVHEERLAEAGRPLELEVLLAGADQVQHQDESGSERKQIWRRNTRIQKDGVEIRDERLIISSFTAADAGEYTVLEDDGEMLISVSVRASEETLKEAGNKITILHKVLGNYARAATDLVHWSLSYNFKSTNRKLPADGITED</sequence>
<comment type="caution">
    <text evidence="2">The sequence shown here is derived from an EMBL/GenBank/DDBJ whole genome shotgun (WGS) entry which is preliminary data.</text>
</comment>
<evidence type="ECO:0000256" key="1">
    <source>
        <dbReference type="SAM" id="SignalP"/>
    </source>
</evidence>
<evidence type="ECO:0008006" key="4">
    <source>
        <dbReference type="Google" id="ProtNLM"/>
    </source>
</evidence>
<evidence type="ECO:0000313" key="3">
    <source>
        <dbReference type="Proteomes" id="UP000316079"/>
    </source>
</evidence>
<dbReference type="STRING" id="623744.A0A553R5D0"/>
<gene>
    <name evidence="2" type="ORF">DNTS_032896</name>
</gene>
<name>A0A553R5D0_9TELE</name>
<keyword evidence="1" id="KW-0732">Signal</keyword>